<protein>
    <submittedName>
        <fullName evidence="3">Uncharacterized protein</fullName>
    </submittedName>
</protein>
<dbReference type="InterPro" id="IPR045018">
    <property type="entry name" value="Azg-like"/>
</dbReference>
<dbReference type="GO" id="GO:0005886">
    <property type="term" value="C:plasma membrane"/>
    <property type="evidence" value="ECO:0007669"/>
    <property type="project" value="TreeGrafter"/>
</dbReference>
<dbReference type="GO" id="GO:0015853">
    <property type="term" value="P:adenine transport"/>
    <property type="evidence" value="ECO:0007669"/>
    <property type="project" value="TreeGrafter"/>
</dbReference>
<keyword evidence="2" id="KW-1133">Transmembrane helix</keyword>
<keyword evidence="1" id="KW-0813">Transport</keyword>
<keyword evidence="2" id="KW-0812">Transmembrane</keyword>
<gene>
    <name evidence="3" type="ORF">PVL29_018804</name>
</gene>
<dbReference type="PANTHER" id="PTHR43337:SF19">
    <property type="entry name" value="ADENINE_GUANINE PERMEASE AZG1"/>
    <property type="match status" value="1"/>
</dbReference>
<organism evidence="3 4">
    <name type="scientific">Vitis rotundifolia</name>
    <name type="common">Muscadine grape</name>
    <dbReference type="NCBI Taxonomy" id="103349"/>
    <lineage>
        <taxon>Eukaryota</taxon>
        <taxon>Viridiplantae</taxon>
        <taxon>Streptophyta</taxon>
        <taxon>Embryophyta</taxon>
        <taxon>Tracheophyta</taxon>
        <taxon>Spermatophyta</taxon>
        <taxon>Magnoliopsida</taxon>
        <taxon>eudicotyledons</taxon>
        <taxon>Gunneridae</taxon>
        <taxon>Pentapetalae</taxon>
        <taxon>rosids</taxon>
        <taxon>Vitales</taxon>
        <taxon>Vitaceae</taxon>
        <taxon>Viteae</taxon>
        <taxon>Vitis</taxon>
    </lineage>
</organism>
<comment type="caution">
    <text evidence="3">The sequence shown here is derived from an EMBL/GenBank/DDBJ whole genome shotgun (WGS) entry which is preliminary data.</text>
</comment>
<evidence type="ECO:0000313" key="4">
    <source>
        <dbReference type="Proteomes" id="UP001168098"/>
    </source>
</evidence>
<dbReference type="PANTHER" id="PTHR43337">
    <property type="entry name" value="XANTHINE/URACIL PERMEASE C887.17-RELATED"/>
    <property type="match status" value="1"/>
</dbReference>
<sequence length="155" mass="16607">MESPTLWLAIVGFVIIVYCIVKNVKGAMIYGIVFVTAVSWFQNTKVTALPHTAAGTLYSMAHFVGFTDEKGNFEGQYATFMSNASAIVVGSLLDSSPVTAFVESSTRIREGGRAGMTALTVAAPENMFDDEGHETLSIFHSSLSSPFGILVLSLK</sequence>
<accession>A0AA39DI50</accession>
<feature type="transmembrane region" description="Helical" evidence="2">
    <location>
        <begin position="6"/>
        <end position="24"/>
    </location>
</feature>
<evidence type="ECO:0000313" key="3">
    <source>
        <dbReference type="EMBL" id="KAJ9682957.1"/>
    </source>
</evidence>
<name>A0AA39DI50_VITRO</name>
<keyword evidence="2" id="KW-0472">Membrane</keyword>
<dbReference type="Proteomes" id="UP001168098">
    <property type="component" value="Unassembled WGS sequence"/>
</dbReference>
<evidence type="ECO:0000256" key="2">
    <source>
        <dbReference type="SAM" id="Phobius"/>
    </source>
</evidence>
<reference evidence="3 4" key="1">
    <citation type="journal article" date="2023" name="BMC Biotechnol.">
        <title>Vitis rotundifolia cv Carlos genome sequencing.</title>
        <authorList>
            <person name="Huff M."/>
            <person name="Hulse-Kemp A."/>
            <person name="Scheffler B."/>
            <person name="Youngblood R."/>
            <person name="Simpson S."/>
            <person name="Babiker E."/>
            <person name="Staton M."/>
        </authorList>
    </citation>
    <scope>NUCLEOTIDE SEQUENCE [LARGE SCALE GENOMIC DNA]</scope>
    <source>
        <tissue evidence="3">Leaf</tissue>
    </source>
</reference>
<dbReference type="GO" id="GO:0015854">
    <property type="term" value="P:guanine transport"/>
    <property type="evidence" value="ECO:0007669"/>
    <property type="project" value="TreeGrafter"/>
</dbReference>
<dbReference type="AlphaFoldDB" id="A0AA39DI50"/>
<dbReference type="GO" id="GO:0005345">
    <property type="term" value="F:purine nucleobase transmembrane transporter activity"/>
    <property type="evidence" value="ECO:0007669"/>
    <property type="project" value="TreeGrafter"/>
</dbReference>
<proteinExistence type="predicted"/>
<dbReference type="EMBL" id="JARBHA010000014">
    <property type="protein sequence ID" value="KAJ9682957.1"/>
    <property type="molecule type" value="Genomic_DNA"/>
</dbReference>
<keyword evidence="4" id="KW-1185">Reference proteome</keyword>
<evidence type="ECO:0000256" key="1">
    <source>
        <dbReference type="ARBA" id="ARBA00022448"/>
    </source>
</evidence>